<evidence type="ECO:0000259" key="2">
    <source>
        <dbReference type="PROSITE" id="PS50164"/>
    </source>
</evidence>
<dbReference type="AlphaFoldDB" id="A0A975AKC0"/>
<sequence length="106" mass="11445">MAAAADWHLYLIRCGGGELYTGITTDVARRFAEHSGPKGAKYLRGRGPLTLVYSEHVGDRSAALKRELAVKRLSKSAKEALVAEALAVALVQAPDHSELQTEKDTL</sequence>
<name>A0A975AKC0_9GAMM</name>
<dbReference type="PANTHER" id="PTHR34477">
    <property type="entry name" value="UPF0213 PROTEIN YHBQ"/>
    <property type="match status" value="1"/>
</dbReference>
<dbReference type="SUPFAM" id="SSF82771">
    <property type="entry name" value="GIY-YIG endonuclease"/>
    <property type="match status" value="1"/>
</dbReference>
<evidence type="ECO:0000313" key="3">
    <source>
        <dbReference type="EMBL" id="QSX30222.1"/>
    </source>
</evidence>
<organism evidence="3 4">
    <name type="scientific">Shewanella cyperi</name>
    <dbReference type="NCBI Taxonomy" id="2814292"/>
    <lineage>
        <taxon>Bacteria</taxon>
        <taxon>Pseudomonadati</taxon>
        <taxon>Pseudomonadota</taxon>
        <taxon>Gammaproteobacteria</taxon>
        <taxon>Alteromonadales</taxon>
        <taxon>Shewanellaceae</taxon>
        <taxon>Shewanella</taxon>
    </lineage>
</organism>
<dbReference type="Proteomes" id="UP000663281">
    <property type="component" value="Chromosome"/>
</dbReference>
<dbReference type="InterPro" id="IPR050190">
    <property type="entry name" value="UPF0213_domain"/>
</dbReference>
<dbReference type="Pfam" id="PF01541">
    <property type="entry name" value="GIY-YIG"/>
    <property type="match status" value="1"/>
</dbReference>
<dbReference type="PROSITE" id="PS50164">
    <property type="entry name" value="GIY_YIG"/>
    <property type="match status" value="1"/>
</dbReference>
<dbReference type="EMBL" id="CP071504">
    <property type="protein sequence ID" value="QSX30222.1"/>
    <property type="molecule type" value="Genomic_DNA"/>
</dbReference>
<evidence type="ECO:0000256" key="1">
    <source>
        <dbReference type="ARBA" id="ARBA00007435"/>
    </source>
</evidence>
<accession>A0A975AKC0</accession>
<dbReference type="InterPro" id="IPR000305">
    <property type="entry name" value="GIY-YIG_endonuc"/>
</dbReference>
<dbReference type="CDD" id="cd10456">
    <property type="entry name" value="GIY-YIG_UPF0213"/>
    <property type="match status" value="1"/>
</dbReference>
<keyword evidence="4" id="KW-1185">Reference proteome</keyword>
<dbReference type="KEGG" id="scyp:JYB88_00645"/>
<proteinExistence type="inferred from homology"/>
<dbReference type="PANTHER" id="PTHR34477:SF1">
    <property type="entry name" value="UPF0213 PROTEIN YHBQ"/>
    <property type="match status" value="1"/>
</dbReference>
<reference evidence="3 4" key="1">
    <citation type="submission" date="2021-03" db="EMBL/GenBank/DDBJ databases">
        <title>Novel species identification of genus Shewanella.</title>
        <authorList>
            <person name="Liu G."/>
            <person name="Zhang Q."/>
        </authorList>
    </citation>
    <scope>NUCLEOTIDE SEQUENCE [LARGE SCALE GENOMIC DNA]</scope>
    <source>
        <strain evidence="3 4">FJAT-53726</strain>
    </source>
</reference>
<protein>
    <submittedName>
        <fullName evidence="3">GIY-YIG nuclease family protein</fullName>
    </submittedName>
</protein>
<evidence type="ECO:0000313" key="4">
    <source>
        <dbReference type="Proteomes" id="UP000663281"/>
    </source>
</evidence>
<dbReference type="RefSeq" id="WP_207325152.1">
    <property type="nucleotide sequence ID" value="NZ_CP071504.1"/>
</dbReference>
<gene>
    <name evidence="3" type="ORF">JYB88_00645</name>
</gene>
<comment type="similarity">
    <text evidence="1">Belongs to the UPF0213 family.</text>
</comment>
<dbReference type="InterPro" id="IPR035901">
    <property type="entry name" value="GIY-YIG_endonuc_sf"/>
</dbReference>
<feature type="domain" description="GIY-YIG" evidence="2">
    <location>
        <begin position="5"/>
        <end position="80"/>
    </location>
</feature>
<dbReference type="Gene3D" id="3.40.1440.10">
    <property type="entry name" value="GIY-YIG endonuclease"/>
    <property type="match status" value="1"/>
</dbReference>